<dbReference type="PANTHER" id="PTHR48090">
    <property type="entry name" value="UNDECAPRENYL-PHOSPHATE 4-DEOXY-4-FORMAMIDO-L-ARABINOSE TRANSFERASE-RELATED"/>
    <property type="match status" value="1"/>
</dbReference>
<feature type="region of interest" description="Disordered" evidence="7">
    <location>
        <begin position="341"/>
        <end position="367"/>
    </location>
</feature>
<keyword evidence="6 8" id="KW-0472">Membrane</keyword>
<evidence type="ECO:0000256" key="2">
    <source>
        <dbReference type="ARBA" id="ARBA00022676"/>
    </source>
</evidence>
<keyword evidence="2" id="KW-0328">Glycosyltransferase</keyword>
<sequence length="367" mass="40696">MTDITPILSAPSVSIVVPAFNEIEVLPAFHRRLSDVMGRTSLSWEVVYVNDGSTDGTLAALEVLCTTDPRVALVNLSRNFGKEIALTAGLDHARGTEAIVVIDVDLQDPPEVIPLLIAEWRRGFDVVYARRRMRQGETWLKKATAAAFYRVMRRVSDKVEIPADTGDFRLMSRRALEALLALRERHRFMKGLFAWIGFPTTGVLYDRAPRAAGTTKWNYWHLWNFSLEGLTSFTVAPLKVATYLGLITAFLAACYGAIIIFRTVVWGNPVAGYPSVMVVVLILGGIQLVTLGIIGEYLGRVFNEVKARPLYLAERFLPSRYDATENPGLSPPVNERSLDLLVPHTPRHPTPTETATIPSKPHSDTVA</sequence>
<feature type="transmembrane region" description="Helical" evidence="8">
    <location>
        <begin position="240"/>
        <end position="261"/>
    </location>
</feature>
<evidence type="ECO:0000256" key="8">
    <source>
        <dbReference type="SAM" id="Phobius"/>
    </source>
</evidence>
<dbReference type="PANTHER" id="PTHR48090:SF1">
    <property type="entry name" value="PROPHAGE BACTOPRENOL GLUCOSYL TRANSFERASE HOMOLOG"/>
    <property type="match status" value="1"/>
</dbReference>
<keyword evidence="5 8" id="KW-1133">Transmembrane helix</keyword>
<evidence type="ECO:0000256" key="4">
    <source>
        <dbReference type="ARBA" id="ARBA00022692"/>
    </source>
</evidence>
<dbReference type="Proteomes" id="UP001518989">
    <property type="component" value="Unassembled WGS sequence"/>
</dbReference>
<evidence type="ECO:0000313" key="10">
    <source>
        <dbReference type="EMBL" id="MBO1077835.1"/>
    </source>
</evidence>
<dbReference type="Pfam" id="PF00535">
    <property type="entry name" value="Glycos_transf_2"/>
    <property type="match status" value="1"/>
</dbReference>
<dbReference type="RefSeq" id="WP_207415518.1">
    <property type="nucleotide sequence ID" value="NZ_CP061179.1"/>
</dbReference>
<dbReference type="InterPro" id="IPR029044">
    <property type="entry name" value="Nucleotide-diphossugar_trans"/>
</dbReference>
<reference evidence="10 11" key="1">
    <citation type="submission" date="2020-09" db="EMBL/GenBank/DDBJ databases">
        <title>Roseomonas.</title>
        <authorList>
            <person name="Zhu W."/>
        </authorList>
    </citation>
    <scope>NUCLEOTIDE SEQUENCE [LARGE SCALE GENOMIC DNA]</scope>
    <source>
        <strain evidence="10 11">573</strain>
    </source>
</reference>
<accession>A0ABS3KK56</accession>
<proteinExistence type="predicted"/>
<dbReference type="SUPFAM" id="SSF53448">
    <property type="entry name" value="Nucleotide-diphospho-sugar transferases"/>
    <property type="match status" value="1"/>
</dbReference>
<comment type="subcellular location">
    <subcellularLocation>
        <location evidence="1">Membrane</location>
        <topology evidence="1">Multi-pass membrane protein</topology>
    </subcellularLocation>
</comment>
<keyword evidence="3" id="KW-0808">Transferase</keyword>
<dbReference type="CDD" id="cd04187">
    <property type="entry name" value="DPM1_like_bac"/>
    <property type="match status" value="1"/>
</dbReference>
<dbReference type="InterPro" id="IPR050256">
    <property type="entry name" value="Glycosyltransferase_2"/>
</dbReference>
<dbReference type="Gene3D" id="3.90.550.10">
    <property type="entry name" value="Spore Coat Polysaccharide Biosynthesis Protein SpsA, Chain A"/>
    <property type="match status" value="1"/>
</dbReference>
<evidence type="ECO:0000256" key="5">
    <source>
        <dbReference type="ARBA" id="ARBA00022989"/>
    </source>
</evidence>
<keyword evidence="11" id="KW-1185">Reference proteome</keyword>
<gene>
    <name evidence="10" type="ORF">IAI61_02245</name>
</gene>
<evidence type="ECO:0000259" key="9">
    <source>
        <dbReference type="Pfam" id="PF00535"/>
    </source>
</evidence>
<keyword evidence="4 8" id="KW-0812">Transmembrane</keyword>
<feature type="transmembrane region" description="Helical" evidence="8">
    <location>
        <begin position="273"/>
        <end position="298"/>
    </location>
</feature>
<evidence type="ECO:0000256" key="3">
    <source>
        <dbReference type="ARBA" id="ARBA00022679"/>
    </source>
</evidence>
<name>A0ABS3KK56_9PROT</name>
<evidence type="ECO:0000256" key="6">
    <source>
        <dbReference type="ARBA" id="ARBA00023136"/>
    </source>
</evidence>
<feature type="domain" description="Glycosyltransferase 2-like" evidence="9">
    <location>
        <begin position="14"/>
        <end position="179"/>
    </location>
</feature>
<protein>
    <submittedName>
        <fullName evidence="10">Glycosyltransferase family 2 protein</fullName>
    </submittedName>
</protein>
<evidence type="ECO:0000256" key="7">
    <source>
        <dbReference type="SAM" id="MobiDB-lite"/>
    </source>
</evidence>
<evidence type="ECO:0000256" key="1">
    <source>
        <dbReference type="ARBA" id="ARBA00004141"/>
    </source>
</evidence>
<dbReference type="EMBL" id="JACTNG010000001">
    <property type="protein sequence ID" value="MBO1077835.1"/>
    <property type="molecule type" value="Genomic_DNA"/>
</dbReference>
<evidence type="ECO:0000313" key="11">
    <source>
        <dbReference type="Proteomes" id="UP001518989"/>
    </source>
</evidence>
<dbReference type="InterPro" id="IPR001173">
    <property type="entry name" value="Glyco_trans_2-like"/>
</dbReference>
<comment type="caution">
    <text evidence="10">The sequence shown here is derived from an EMBL/GenBank/DDBJ whole genome shotgun (WGS) entry which is preliminary data.</text>
</comment>
<organism evidence="10 11">
    <name type="scientific">Roseomonas haemaphysalidis</name>
    <dbReference type="NCBI Taxonomy" id="2768162"/>
    <lineage>
        <taxon>Bacteria</taxon>
        <taxon>Pseudomonadati</taxon>
        <taxon>Pseudomonadota</taxon>
        <taxon>Alphaproteobacteria</taxon>
        <taxon>Acetobacterales</taxon>
        <taxon>Roseomonadaceae</taxon>
        <taxon>Roseomonas</taxon>
    </lineage>
</organism>